<evidence type="ECO:0000313" key="10">
    <source>
        <dbReference type="Proteomes" id="UP000002534"/>
    </source>
</evidence>
<dbReference type="Pfam" id="PF24931">
    <property type="entry name" value="ACT_ACR9_3rd"/>
    <property type="match status" value="1"/>
</dbReference>
<dbReference type="PROSITE" id="PS51671">
    <property type="entry name" value="ACT"/>
    <property type="match status" value="2"/>
</dbReference>
<dbReference type="GO" id="GO:0006808">
    <property type="term" value="P:regulation of nitrogen utilization"/>
    <property type="evidence" value="ECO:0007669"/>
    <property type="project" value="UniProtKB-UniRule"/>
</dbReference>
<dbReference type="eggNOG" id="COG2844">
    <property type="taxonomic scope" value="Bacteria"/>
</dbReference>
<dbReference type="SUPFAM" id="SSF55021">
    <property type="entry name" value="ACT-like"/>
    <property type="match status" value="2"/>
</dbReference>
<dbReference type="EC" id="3.1.4.-" evidence="6"/>
<feature type="domain" description="HD" evidence="8">
    <location>
        <begin position="479"/>
        <end position="595"/>
    </location>
</feature>
<keyword evidence="5 6" id="KW-0511">Multifunctional enzyme</keyword>
<dbReference type="CDD" id="cd04900">
    <property type="entry name" value="ACT_UUR-like_1"/>
    <property type="match status" value="1"/>
</dbReference>
<dbReference type="GO" id="GO:0008081">
    <property type="term" value="F:phosphoric diester hydrolase activity"/>
    <property type="evidence" value="ECO:0007669"/>
    <property type="project" value="UniProtKB-UniRule"/>
</dbReference>
<comment type="function">
    <text evidence="6">Modifies, by uridylylation and deuridylylation, the PII regulatory proteins (GlnB and homologs), in response to the nitrogen status of the cell that GlnD senses through the glutamine level. Under low glutamine levels, catalyzes the conversion of the PII proteins and UTP to PII-UMP and PPi, while under higher glutamine levels, GlnD hydrolyzes PII-UMP to PII and UMP (deuridylylation). Thus, controls uridylylation state and activity of the PII proteins, and plays an important role in the regulation of nitrogen assimilation and metabolism.</text>
</comment>
<evidence type="ECO:0000313" key="9">
    <source>
        <dbReference type="EMBL" id="ABA88758.1"/>
    </source>
</evidence>
<dbReference type="InterPro" id="IPR013546">
    <property type="entry name" value="PII_UdlTrfase/GS_AdlTrfase"/>
</dbReference>
<proteinExistence type="inferred from homology"/>
<dbReference type="Pfam" id="PF01966">
    <property type="entry name" value="HD"/>
    <property type="match status" value="1"/>
</dbReference>
<dbReference type="HOGENOM" id="CLU_012833_1_0_7"/>
<comment type="caution">
    <text evidence="6">Lacks conserved residue(s) required for the propagation of feature annotation.</text>
</comment>
<organism evidence="9 10">
    <name type="scientific">Syntrophotalea carbinolica (strain DSM 2380 / NBRC 103641 / GraBd1)</name>
    <name type="common">Pelobacter carbinolicus</name>
    <dbReference type="NCBI Taxonomy" id="338963"/>
    <lineage>
        <taxon>Bacteria</taxon>
        <taxon>Pseudomonadati</taxon>
        <taxon>Thermodesulfobacteriota</taxon>
        <taxon>Desulfuromonadia</taxon>
        <taxon>Desulfuromonadales</taxon>
        <taxon>Syntrophotaleaceae</taxon>
        <taxon>Syntrophotalea</taxon>
    </lineage>
</organism>
<comment type="activity regulation">
    <text evidence="6">Uridylyltransferase (UTase) activity is inhibited by glutamine, while glutamine activates uridylyl-removing (UR) activity.</text>
</comment>
<dbReference type="GO" id="GO:0008773">
    <property type="term" value="F:[protein-PII] uridylyltransferase activity"/>
    <property type="evidence" value="ECO:0007669"/>
    <property type="project" value="UniProtKB-UniRule"/>
</dbReference>
<evidence type="ECO:0000256" key="5">
    <source>
        <dbReference type="ARBA" id="ARBA00023268"/>
    </source>
</evidence>
<dbReference type="AlphaFoldDB" id="Q3A4E9"/>
<dbReference type="InterPro" id="IPR006674">
    <property type="entry name" value="HD_domain"/>
</dbReference>
<dbReference type="SUPFAM" id="SSF81593">
    <property type="entry name" value="Nucleotidyltransferase substrate binding subunit/domain"/>
    <property type="match status" value="1"/>
</dbReference>
<keyword evidence="10" id="KW-1185">Reference proteome</keyword>
<comment type="catalytic activity">
    <reaction evidence="6">
        <text>[protein-PII]-L-tyrosine + UTP = [protein-PII]-uridylyl-L-tyrosine + diphosphate</text>
        <dbReference type="Rhea" id="RHEA:13673"/>
        <dbReference type="Rhea" id="RHEA-COMP:12147"/>
        <dbReference type="Rhea" id="RHEA-COMP:12148"/>
        <dbReference type="ChEBI" id="CHEBI:33019"/>
        <dbReference type="ChEBI" id="CHEBI:46398"/>
        <dbReference type="ChEBI" id="CHEBI:46858"/>
        <dbReference type="ChEBI" id="CHEBI:90602"/>
        <dbReference type="EC" id="2.7.7.59"/>
    </reaction>
</comment>
<evidence type="ECO:0000256" key="4">
    <source>
        <dbReference type="ARBA" id="ARBA00022842"/>
    </source>
</evidence>
<comment type="domain">
    <text evidence="6">Has four distinct domains: an N-terminal nucleotidyltransferase (NT) domain responsible for UTase activity, a central HD domain that encodes UR activity, and two C-terminal ACT domains that seem to have a role in glutamine sensing.</text>
</comment>
<dbReference type="PIRSF" id="PIRSF006288">
    <property type="entry name" value="PII_uridyltransf"/>
    <property type="match status" value="1"/>
</dbReference>
<dbReference type="PANTHER" id="PTHR47320:SF1">
    <property type="entry name" value="BIFUNCTIONAL URIDYLYLTRANSFERASE_URIDYLYL-REMOVING ENZYME"/>
    <property type="match status" value="1"/>
</dbReference>
<reference evidence="9 10" key="2">
    <citation type="journal article" date="2012" name="BMC Genomics">
        <title>The genome of Pelobacter carbinolicus reveals surprising metabolic capabilities and physiological features.</title>
        <authorList>
            <person name="Aklujkar M."/>
            <person name="Haveman S.A."/>
            <person name="Didonato R.Jr."/>
            <person name="Chertkov O."/>
            <person name="Han C.S."/>
            <person name="Land M.L."/>
            <person name="Brown P."/>
            <person name="Lovley D.R."/>
        </authorList>
    </citation>
    <scope>NUCLEOTIDE SEQUENCE [LARGE SCALE GENOMIC DNA]</scope>
    <source>
        <strain evidence="10">DSM 2380 / NBRC 103641 / GraBd1</strain>
    </source>
</reference>
<dbReference type="InterPro" id="IPR043519">
    <property type="entry name" value="NT_sf"/>
</dbReference>
<feature type="domain" description="ACT" evidence="7">
    <location>
        <begin position="832"/>
        <end position="906"/>
    </location>
</feature>
<dbReference type="RefSeq" id="WP_011341241.1">
    <property type="nucleotide sequence ID" value="NC_007498.2"/>
</dbReference>
<feature type="region of interest" description="Uridylyltransferase" evidence="6">
    <location>
        <begin position="1"/>
        <end position="362"/>
    </location>
</feature>
<comment type="catalytic activity">
    <reaction evidence="6">
        <text>[protein-PII]-uridylyl-L-tyrosine + H2O = [protein-PII]-L-tyrosine + UMP + H(+)</text>
        <dbReference type="Rhea" id="RHEA:48600"/>
        <dbReference type="Rhea" id="RHEA-COMP:12147"/>
        <dbReference type="Rhea" id="RHEA-COMP:12148"/>
        <dbReference type="ChEBI" id="CHEBI:15377"/>
        <dbReference type="ChEBI" id="CHEBI:15378"/>
        <dbReference type="ChEBI" id="CHEBI:46858"/>
        <dbReference type="ChEBI" id="CHEBI:57865"/>
        <dbReference type="ChEBI" id="CHEBI:90602"/>
    </reaction>
</comment>
<dbReference type="EC" id="2.7.7.59" evidence="6"/>
<feature type="domain" description="ACT" evidence="7">
    <location>
        <begin position="719"/>
        <end position="800"/>
    </location>
</feature>
<keyword evidence="1 6" id="KW-0808">Transferase</keyword>
<dbReference type="OrthoDB" id="9758038at2"/>
<dbReference type="CDD" id="cd05401">
    <property type="entry name" value="NT_GlnE_GlnD_like"/>
    <property type="match status" value="1"/>
</dbReference>
<dbReference type="EMBL" id="CP000142">
    <property type="protein sequence ID" value="ABA88758.1"/>
    <property type="molecule type" value="Genomic_DNA"/>
</dbReference>
<keyword evidence="4 6" id="KW-0460">Magnesium</keyword>
<dbReference type="STRING" id="338963.Pcar_1512"/>
<name>Q3A4E9_SYNC1</name>
<dbReference type="InterPro" id="IPR045865">
    <property type="entry name" value="ACT-like_dom_sf"/>
</dbReference>
<dbReference type="CDD" id="cd04899">
    <property type="entry name" value="ACT_ACR-UUR-like_2"/>
    <property type="match status" value="1"/>
</dbReference>
<dbReference type="PANTHER" id="PTHR47320">
    <property type="entry name" value="BIFUNCTIONAL URIDYLYLTRANSFERASE/URIDYLYL-REMOVING ENZYME"/>
    <property type="match status" value="1"/>
</dbReference>
<dbReference type="InterPro" id="IPR002912">
    <property type="entry name" value="ACT_dom"/>
</dbReference>
<dbReference type="SUPFAM" id="SSF81301">
    <property type="entry name" value="Nucleotidyltransferase"/>
    <property type="match status" value="1"/>
</dbReference>
<dbReference type="Gene3D" id="3.30.460.10">
    <property type="entry name" value="Beta Polymerase, domain 2"/>
    <property type="match status" value="1"/>
</dbReference>
<protein>
    <recommendedName>
        <fullName evidence="6">Bifunctional uridylyltransferase/uridylyl-removing enzyme</fullName>
        <shortName evidence="6">UTase/UR</shortName>
    </recommendedName>
    <alternativeName>
        <fullName evidence="6">Bifunctional [protein-PII] modification enzyme</fullName>
    </alternativeName>
    <alternativeName>
        <fullName evidence="6">Bifunctional nitrogen sensor protein</fullName>
    </alternativeName>
    <domain>
        <recommendedName>
            <fullName evidence="6">[Protein-PII] uridylyltransferase</fullName>
            <shortName evidence="6">PII uridylyltransferase</shortName>
            <shortName evidence="6">UTase</shortName>
            <ecNumber evidence="6">2.7.7.59</ecNumber>
        </recommendedName>
    </domain>
    <domain>
        <recommendedName>
            <fullName evidence="6">[Protein-PII]-UMP uridylyl-removing enzyme</fullName>
            <shortName evidence="6">UR</shortName>
            <ecNumber evidence="6">3.1.4.-</ecNumber>
        </recommendedName>
    </domain>
</protein>
<dbReference type="SUPFAM" id="SSF81891">
    <property type="entry name" value="Poly A polymerase C-terminal region-like"/>
    <property type="match status" value="1"/>
</dbReference>
<evidence type="ECO:0000256" key="3">
    <source>
        <dbReference type="ARBA" id="ARBA00022801"/>
    </source>
</evidence>
<dbReference type="HAMAP" id="MF_00277">
    <property type="entry name" value="PII_uridylyl_transf"/>
    <property type="match status" value="1"/>
</dbReference>
<dbReference type="Gene3D" id="1.10.3090.10">
    <property type="entry name" value="cca-adding enzyme, domain 2"/>
    <property type="match status" value="1"/>
</dbReference>
<gene>
    <name evidence="6 9" type="primary">glnD</name>
    <name evidence="9" type="ordered locus">Pcar_1512</name>
</gene>
<dbReference type="NCBIfam" id="TIGR01693">
    <property type="entry name" value="UTase_glnD"/>
    <property type="match status" value="1"/>
</dbReference>
<reference evidence="10" key="1">
    <citation type="submission" date="2005-10" db="EMBL/GenBank/DDBJ databases">
        <title>Complete sequence of Pelobacter carbinolicus DSM 2380.</title>
        <authorList>
            <person name="Copeland A."/>
            <person name="Lucas S."/>
            <person name="Lapidus A."/>
            <person name="Barry K."/>
            <person name="Detter J.C."/>
            <person name="Glavina T."/>
            <person name="Hammon N."/>
            <person name="Israni S."/>
            <person name="Pitluck S."/>
            <person name="Chertkov O."/>
            <person name="Schmutz J."/>
            <person name="Larimer F."/>
            <person name="Land M."/>
            <person name="Kyrpides N."/>
            <person name="Ivanova N."/>
            <person name="Richardson P."/>
        </authorList>
    </citation>
    <scope>NUCLEOTIDE SEQUENCE [LARGE SCALE GENOMIC DNA]</scope>
    <source>
        <strain evidence="10">DSM 2380 / NBRC 103641 / GraBd1</strain>
    </source>
</reference>
<evidence type="ECO:0000256" key="2">
    <source>
        <dbReference type="ARBA" id="ARBA00022695"/>
    </source>
</evidence>
<evidence type="ECO:0000256" key="6">
    <source>
        <dbReference type="HAMAP-Rule" id="MF_00277"/>
    </source>
</evidence>
<dbReference type="KEGG" id="pca:Pcar_1512"/>
<dbReference type="Proteomes" id="UP000002534">
    <property type="component" value="Chromosome"/>
</dbReference>
<keyword evidence="3 6" id="KW-0378">Hydrolase</keyword>
<dbReference type="Gene3D" id="1.20.120.330">
    <property type="entry name" value="Nucleotidyltransferases domain 2"/>
    <property type="match status" value="1"/>
</dbReference>
<sequence>MNSIPDLSDNLELPDALQSITRDTSRPYDDRRKDLLEAATSYWSHCRDVVMAYHRRGASGHEVVARLTDVADAMMALLYDFAASDLPGKGRVGCTVIALGGYGRCQLNPRSDIDIMFFHNGKGKKFTEQVSERMLYLLWDLGLDVGYSIRTARHCIDIAEKDLTARTALLDSRYLCGSEKCFQEYEKGVLDKVLNWNSKGYISEKLDESSRRLGKYGSSVYLLEPNIKEGEGGLRDLHTAQWLAQVKFKARSLYELVLKGIMTEKEYVEFEGAYDYLWRIRNELHFLSTGKNEQLRFDQQEKIAKFLGYKDNKRALAVEQFMQDYYAHAVHVEVISSHLIDKVRLHDQSAPTPSAKTISRRTVEEGFYTLHGELRLSRSNLFEEHPERMMLAFRLAQLHEVALSPQVKNRIRENLHRINNAVRRSRPMVDTFMDILRYHRGVMQALKDMHYLRFLNHFIPEFGRIYCRVQHDAYHVFTVDSHSLFAIGELLKLWEGEYATELPSLTGVANDIEKRELLLLAMLLHDVGKGEGRDHCNKGADMMPTVARRLGLSREDSQRLEFLVRHHLKMAHISQRRDMHDDRLIIDFARTMGMSENLKMLYLLTFADLRAVGPDVWTAWKSMLLCELFDKTHLVLERGNFLLEKRSEKIRNRKRKIQTLLEDEIDAKVVADRLRKASTRYLLSFRSHSIAEHIRLIHGSRDKRLGFFVADGPDGFYTQLTIVTHDMPGLFTMITGVMAAYGINIFGAQIFTQRDGTAFDILQVKGPSGYADATSEKWRTVEESLLAVIEGRLKVEDLIRKRQRPVFWADAGHPKVPSRVDIDNEVSQDYTVLDVFTHDEVGVLYRICRTLRDLGLYLGVAKISTKVDQVADTFYVKDIFSQKITDPDRMEEVRSQLLNCLDHEKL</sequence>
<evidence type="ECO:0000259" key="7">
    <source>
        <dbReference type="PROSITE" id="PS51671"/>
    </source>
</evidence>
<evidence type="ECO:0000259" key="8">
    <source>
        <dbReference type="PROSITE" id="PS51831"/>
    </source>
</evidence>
<comment type="similarity">
    <text evidence="6">Belongs to the GlnD family.</text>
</comment>
<accession>Q3A4E9</accession>
<comment type="cofactor">
    <cofactor evidence="6">
        <name>Mg(2+)</name>
        <dbReference type="ChEBI" id="CHEBI:18420"/>
    </cofactor>
</comment>
<dbReference type="Pfam" id="PF08335">
    <property type="entry name" value="GlnD_UR_UTase"/>
    <property type="match status" value="1"/>
</dbReference>
<dbReference type="PROSITE" id="PS51831">
    <property type="entry name" value="HD"/>
    <property type="match status" value="1"/>
</dbReference>
<evidence type="ECO:0000256" key="1">
    <source>
        <dbReference type="ARBA" id="ARBA00022679"/>
    </source>
</evidence>
<dbReference type="InterPro" id="IPR010043">
    <property type="entry name" value="UTase/UR"/>
</dbReference>
<keyword evidence="2 6" id="KW-0548">Nucleotidyltransferase</keyword>